<evidence type="ECO:0000256" key="7">
    <source>
        <dbReference type="SAM" id="SignalP"/>
    </source>
</evidence>
<keyword evidence="6" id="KW-1015">Disulfide bond</keyword>
<dbReference type="RefSeq" id="WP_046592017.1">
    <property type="nucleotide sequence ID" value="NZ_LAVA02000118.1"/>
</dbReference>
<sequence>MTHFTRTTAVRGALPVAAALLAAIPTTAQAAGLTGPAAPVRAVARTAPDAPVRPVSRVARAGAVRAVSRTASGAGFAGDWMYVAVTAGGTRGALLTCDPPRGHARAADACAELATAHGDIAALPTQDVMCPMIYAPVTAEARGRWHGRPVTYRHTFANRCELNARTGSVFALDG</sequence>
<keyword evidence="7" id="KW-0732">Signal</keyword>
<accession>A0A1J4NPF5</accession>
<evidence type="ECO:0000256" key="3">
    <source>
        <dbReference type="ARBA" id="ARBA00022525"/>
    </source>
</evidence>
<keyword evidence="4" id="KW-0646">Protease inhibitor</keyword>
<keyword evidence="5" id="KW-0722">Serine protease inhibitor</keyword>
<comment type="caution">
    <text evidence="9">The sequence shown here is derived from an EMBL/GenBank/DDBJ whole genome shotgun (WGS) entry which is preliminary data.</text>
</comment>
<dbReference type="EMBL" id="LAVA02000118">
    <property type="protein sequence ID" value="OIJ63054.1"/>
    <property type="molecule type" value="Genomic_DNA"/>
</dbReference>
<proteinExistence type="inferred from homology"/>
<dbReference type="InterPro" id="IPR023549">
    <property type="entry name" value="Subtilisin_inhibitor"/>
</dbReference>
<dbReference type="SUPFAM" id="SSF55399">
    <property type="entry name" value="Subtilisin inhibitor"/>
    <property type="match status" value="1"/>
</dbReference>
<dbReference type="InterPro" id="IPR020054">
    <property type="entry name" value="Prot_inh_SSI_I16_CS"/>
</dbReference>
<dbReference type="PROSITE" id="PS00999">
    <property type="entry name" value="SSI"/>
    <property type="match status" value="1"/>
</dbReference>
<dbReference type="InterPro" id="IPR036819">
    <property type="entry name" value="Subtilisin_inhibitor-like_sf"/>
</dbReference>
<protein>
    <recommendedName>
        <fullName evidence="8">Subtilisin inhibitor domain-containing protein</fullName>
    </recommendedName>
</protein>
<dbReference type="Gene3D" id="3.30.350.10">
    <property type="entry name" value="Subtilisin inhibitor-like"/>
    <property type="match status" value="1"/>
</dbReference>
<dbReference type="GO" id="GO:0004867">
    <property type="term" value="F:serine-type endopeptidase inhibitor activity"/>
    <property type="evidence" value="ECO:0007669"/>
    <property type="project" value="UniProtKB-KW"/>
</dbReference>
<organism evidence="9 10">
    <name type="scientific">Streptomyces mangrovisoli</name>
    <dbReference type="NCBI Taxonomy" id="1428628"/>
    <lineage>
        <taxon>Bacteria</taxon>
        <taxon>Bacillati</taxon>
        <taxon>Actinomycetota</taxon>
        <taxon>Actinomycetes</taxon>
        <taxon>Kitasatosporales</taxon>
        <taxon>Streptomycetaceae</taxon>
        <taxon>Streptomyces</taxon>
    </lineage>
</organism>
<gene>
    <name evidence="9" type="ORF">WN71_036180</name>
</gene>
<comment type="subcellular location">
    <subcellularLocation>
        <location evidence="1">Secreted</location>
    </subcellularLocation>
</comment>
<dbReference type="GO" id="GO:0005576">
    <property type="term" value="C:extracellular region"/>
    <property type="evidence" value="ECO:0007669"/>
    <property type="project" value="UniProtKB-SubCell"/>
</dbReference>
<dbReference type="OrthoDB" id="4567948at2"/>
<evidence type="ECO:0000256" key="6">
    <source>
        <dbReference type="ARBA" id="ARBA00023157"/>
    </source>
</evidence>
<evidence type="ECO:0000256" key="2">
    <source>
        <dbReference type="ARBA" id="ARBA00010472"/>
    </source>
</evidence>
<reference evidence="9" key="1">
    <citation type="submission" date="2016-10" db="EMBL/GenBank/DDBJ databases">
        <title>Genome sequence of Streptomyces mangrovisoli MUSC 149.</title>
        <authorList>
            <person name="Lee L.-H."/>
            <person name="Ser H.-L."/>
        </authorList>
    </citation>
    <scope>NUCLEOTIDE SEQUENCE [LARGE SCALE GENOMIC DNA]</scope>
    <source>
        <strain evidence="9">MUSC 149</strain>
    </source>
</reference>
<keyword evidence="3" id="KW-0964">Secreted</keyword>
<keyword evidence="10" id="KW-1185">Reference proteome</keyword>
<dbReference type="STRING" id="1428628.WN71_036180"/>
<name>A0A1J4NPF5_9ACTN</name>
<feature type="chain" id="PRO_5018128387" description="Subtilisin inhibitor domain-containing protein" evidence="7">
    <location>
        <begin position="31"/>
        <end position="174"/>
    </location>
</feature>
<comment type="similarity">
    <text evidence="2">Belongs to the protease inhibitor I16 (SSI) family.</text>
</comment>
<dbReference type="Pfam" id="PF00720">
    <property type="entry name" value="SSI"/>
    <property type="match status" value="1"/>
</dbReference>
<evidence type="ECO:0000313" key="10">
    <source>
        <dbReference type="Proteomes" id="UP000034196"/>
    </source>
</evidence>
<feature type="domain" description="Subtilisin inhibitor" evidence="8">
    <location>
        <begin position="89"/>
        <end position="158"/>
    </location>
</feature>
<feature type="signal peptide" evidence="7">
    <location>
        <begin position="1"/>
        <end position="30"/>
    </location>
</feature>
<evidence type="ECO:0000256" key="5">
    <source>
        <dbReference type="ARBA" id="ARBA00022900"/>
    </source>
</evidence>
<dbReference type="AlphaFoldDB" id="A0A1J4NPF5"/>
<evidence type="ECO:0000256" key="1">
    <source>
        <dbReference type="ARBA" id="ARBA00004613"/>
    </source>
</evidence>
<evidence type="ECO:0000259" key="8">
    <source>
        <dbReference type="Pfam" id="PF00720"/>
    </source>
</evidence>
<dbReference type="Proteomes" id="UP000034196">
    <property type="component" value="Unassembled WGS sequence"/>
</dbReference>
<evidence type="ECO:0000256" key="4">
    <source>
        <dbReference type="ARBA" id="ARBA00022690"/>
    </source>
</evidence>
<evidence type="ECO:0000313" key="9">
    <source>
        <dbReference type="EMBL" id="OIJ63054.1"/>
    </source>
</evidence>